<reference evidence="3" key="1">
    <citation type="submission" date="2013-12" db="EMBL/GenBank/DDBJ databases">
        <title>The Genome Sequence of Aphanomyces astaci APO3.</title>
        <authorList>
            <consortium name="The Broad Institute Genomics Platform"/>
            <person name="Russ C."/>
            <person name="Tyler B."/>
            <person name="van West P."/>
            <person name="Dieguez-Uribeondo J."/>
            <person name="Young S.K."/>
            <person name="Zeng Q."/>
            <person name="Gargeya S."/>
            <person name="Fitzgerald M."/>
            <person name="Abouelleil A."/>
            <person name="Alvarado L."/>
            <person name="Chapman S.B."/>
            <person name="Gainer-Dewar J."/>
            <person name="Goldberg J."/>
            <person name="Griggs A."/>
            <person name="Gujja S."/>
            <person name="Hansen M."/>
            <person name="Howarth C."/>
            <person name="Imamovic A."/>
            <person name="Ireland A."/>
            <person name="Larimer J."/>
            <person name="McCowan C."/>
            <person name="Murphy C."/>
            <person name="Pearson M."/>
            <person name="Poon T.W."/>
            <person name="Priest M."/>
            <person name="Roberts A."/>
            <person name="Saif S."/>
            <person name="Shea T."/>
            <person name="Sykes S."/>
            <person name="Wortman J."/>
            <person name="Nusbaum C."/>
            <person name="Birren B."/>
        </authorList>
    </citation>
    <scope>NUCLEOTIDE SEQUENCE [LARGE SCALE GENOMIC DNA]</scope>
    <source>
        <strain evidence="3">APO3</strain>
    </source>
</reference>
<feature type="compositionally biased region" description="Low complexity" evidence="1">
    <location>
        <begin position="322"/>
        <end position="342"/>
    </location>
</feature>
<dbReference type="GeneID" id="20807746"/>
<gene>
    <name evidence="3" type="ORF">H257_05750</name>
</gene>
<dbReference type="PANTHER" id="PTHR33939:SF1">
    <property type="entry name" value="DUF4371 DOMAIN-CONTAINING PROTEIN"/>
    <property type="match status" value="1"/>
</dbReference>
<dbReference type="PANTHER" id="PTHR33939">
    <property type="entry name" value="PROTEIN CBG22215"/>
    <property type="match status" value="1"/>
</dbReference>
<dbReference type="Pfam" id="PF13358">
    <property type="entry name" value="DDE_3"/>
    <property type="match status" value="1"/>
</dbReference>
<feature type="region of interest" description="Disordered" evidence="1">
    <location>
        <begin position="309"/>
        <end position="342"/>
    </location>
</feature>
<protein>
    <recommendedName>
        <fullName evidence="2">Tc1-like transposase DDE domain-containing protein</fullName>
    </recommendedName>
</protein>
<dbReference type="VEuPathDB" id="FungiDB:H257_05750"/>
<evidence type="ECO:0000256" key="1">
    <source>
        <dbReference type="SAM" id="MobiDB-lite"/>
    </source>
</evidence>
<evidence type="ECO:0000313" key="3">
    <source>
        <dbReference type="EMBL" id="ETV81163.1"/>
    </source>
</evidence>
<dbReference type="Gene3D" id="3.30.420.10">
    <property type="entry name" value="Ribonuclease H-like superfamily/Ribonuclease H"/>
    <property type="match status" value="1"/>
</dbReference>
<feature type="domain" description="Tc1-like transposase DDE" evidence="2">
    <location>
        <begin position="118"/>
        <end position="257"/>
    </location>
</feature>
<sequence>MVNPVTFQARLLTSLAAQEKQSRLCGATTLARQIRAHVVAKYVAAFLLETGHLSYDPYIKTERQTALRSVQKFVKHCGYLRDSKRGKKSLALTVANTILRDNYNFIHQHYNKNDISLYDPTDNLYVQAKARHKGHRFCFIAAIFVGGKQTKDYHGMFDHTYFVTWFGRLLDALADRGISNTIIVMDIAKYHKCLPEATPRIAWRKPDLMDPYTASVVPVVVEMASAAGHELVHSPPHHSNLQPIEFLWAIVKGDVGRQYDTSTTFHDGDMRLDSAFEAVTSAMVHGCIKKSKQDLLELHRYISTIDEDEYQSCDSDDDRGSFDGSSSGDDSDVGAFVDSYLE</sequence>
<name>W4GQL1_APHAT</name>
<dbReference type="RefSeq" id="XP_009829021.1">
    <property type="nucleotide sequence ID" value="XM_009830719.1"/>
</dbReference>
<dbReference type="GO" id="GO:0003676">
    <property type="term" value="F:nucleic acid binding"/>
    <property type="evidence" value="ECO:0007669"/>
    <property type="project" value="InterPro"/>
</dbReference>
<dbReference type="OrthoDB" id="2266637at2759"/>
<dbReference type="InterPro" id="IPR038717">
    <property type="entry name" value="Tc1-like_DDE_dom"/>
</dbReference>
<dbReference type="InterPro" id="IPR036397">
    <property type="entry name" value="RNaseH_sf"/>
</dbReference>
<dbReference type="EMBL" id="KI913124">
    <property type="protein sequence ID" value="ETV81163.1"/>
    <property type="molecule type" value="Genomic_DNA"/>
</dbReference>
<proteinExistence type="predicted"/>
<dbReference type="AlphaFoldDB" id="W4GQL1"/>
<organism evidence="3">
    <name type="scientific">Aphanomyces astaci</name>
    <name type="common">Crayfish plague agent</name>
    <dbReference type="NCBI Taxonomy" id="112090"/>
    <lineage>
        <taxon>Eukaryota</taxon>
        <taxon>Sar</taxon>
        <taxon>Stramenopiles</taxon>
        <taxon>Oomycota</taxon>
        <taxon>Saprolegniomycetes</taxon>
        <taxon>Saprolegniales</taxon>
        <taxon>Verrucalvaceae</taxon>
        <taxon>Aphanomyces</taxon>
    </lineage>
</organism>
<evidence type="ECO:0000259" key="2">
    <source>
        <dbReference type="Pfam" id="PF13358"/>
    </source>
</evidence>
<accession>W4GQL1</accession>